<evidence type="ECO:0008006" key="4">
    <source>
        <dbReference type="Google" id="ProtNLM"/>
    </source>
</evidence>
<evidence type="ECO:0000313" key="3">
    <source>
        <dbReference type="Proteomes" id="UP000762676"/>
    </source>
</evidence>
<dbReference type="AlphaFoldDB" id="A0AAV4F8L9"/>
<proteinExistence type="predicted"/>
<dbReference type="EMBL" id="BMAT01004161">
    <property type="protein sequence ID" value="GFR69557.1"/>
    <property type="molecule type" value="Genomic_DNA"/>
</dbReference>
<keyword evidence="3" id="KW-1185">Reference proteome</keyword>
<name>A0AAV4F8L9_9GAST</name>
<comment type="caution">
    <text evidence="2">The sequence shown here is derived from an EMBL/GenBank/DDBJ whole genome shotgun (WGS) entry which is preliminary data.</text>
</comment>
<reference evidence="2 3" key="1">
    <citation type="journal article" date="2021" name="Elife">
        <title>Chloroplast acquisition without the gene transfer in kleptoplastic sea slugs, Plakobranchus ocellatus.</title>
        <authorList>
            <person name="Maeda T."/>
            <person name="Takahashi S."/>
            <person name="Yoshida T."/>
            <person name="Shimamura S."/>
            <person name="Takaki Y."/>
            <person name="Nagai Y."/>
            <person name="Toyoda A."/>
            <person name="Suzuki Y."/>
            <person name="Arimoto A."/>
            <person name="Ishii H."/>
            <person name="Satoh N."/>
            <person name="Nishiyama T."/>
            <person name="Hasebe M."/>
            <person name="Maruyama T."/>
            <person name="Minagawa J."/>
            <person name="Obokata J."/>
            <person name="Shigenobu S."/>
        </authorList>
    </citation>
    <scope>NUCLEOTIDE SEQUENCE [LARGE SCALE GENOMIC DNA]</scope>
</reference>
<sequence>MLFQVSILMLVMVTLTQAYYPGYQPSHSRQVRTARCSGSNVACRIQFLLYQNHRLMQRTSTQQCSCNSDQGACSTNWSDPNKVISRNLRSSNMNVTLQMMFCDTVTPRTSCNNNQVSLEVSGFLLIPNSLDHYRCRCNDSLPLRLIERRVQNNRFYHKYVCGSSWNTCSTGSACMTVTNSETDYHCGCPSNMQCRAPTNWNRNTVQSIVYCSSRAPSRV</sequence>
<dbReference type="Proteomes" id="UP000762676">
    <property type="component" value="Unassembled WGS sequence"/>
</dbReference>
<feature type="signal peptide" evidence="1">
    <location>
        <begin position="1"/>
        <end position="18"/>
    </location>
</feature>
<feature type="chain" id="PRO_5043405441" description="EGF-like domain-containing protein" evidence="1">
    <location>
        <begin position="19"/>
        <end position="219"/>
    </location>
</feature>
<protein>
    <recommendedName>
        <fullName evidence="4">EGF-like domain-containing protein</fullName>
    </recommendedName>
</protein>
<evidence type="ECO:0000256" key="1">
    <source>
        <dbReference type="SAM" id="SignalP"/>
    </source>
</evidence>
<organism evidence="2 3">
    <name type="scientific">Elysia marginata</name>
    <dbReference type="NCBI Taxonomy" id="1093978"/>
    <lineage>
        <taxon>Eukaryota</taxon>
        <taxon>Metazoa</taxon>
        <taxon>Spiralia</taxon>
        <taxon>Lophotrochozoa</taxon>
        <taxon>Mollusca</taxon>
        <taxon>Gastropoda</taxon>
        <taxon>Heterobranchia</taxon>
        <taxon>Euthyneura</taxon>
        <taxon>Panpulmonata</taxon>
        <taxon>Sacoglossa</taxon>
        <taxon>Placobranchoidea</taxon>
        <taxon>Plakobranchidae</taxon>
        <taxon>Elysia</taxon>
    </lineage>
</organism>
<evidence type="ECO:0000313" key="2">
    <source>
        <dbReference type="EMBL" id="GFR69557.1"/>
    </source>
</evidence>
<keyword evidence="1" id="KW-0732">Signal</keyword>
<gene>
    <name evidence="2" type="ORF">ElyMa_002052400</name>
</gene>
<accession>A0AAV4F8L9</accession>